<dbReference type="AlphaFoldDB" id="A0A9I9DSE8"/>
<organism evidence="4">
    <name type="scientific">Cucumis melo</name>
    <name type="common">Muskmelon</name>
    <dbReference type="NCBI Taxonomy" id="3656"/>
    <lineage>
        <taxon>Eukaryota</taxon>
        <taxon>Viridiplantae</taxon>
        <taxon>Streptophyta</taxon>
        <taxon>Embryophyta</taxon>
        <taxon>Tracheophyta</taxon>
        <taxon>Spermatophyta</taxon>
        <taxon>Magnoliopsida</taxon>
        <taxon>eudicotyledons</taxon>
        <taxon>Gunneridae</taxon>
        <taxon>Pentapetalae</taxon>
        <taxon>rosids</taxon>
        <taxon>fabids</taxon>
        <taxon>Cucurbitales</taxon>
        <taxon>Cucurbitaceae</taxon>
        <taxon>Benincaseae</taxon>
        <taxon>Cucumis</taxon>
    </lineage>
</organism>
<accession>A0A9I9DSE8</accession>
<feature type="compositionally biased region" description="Basic and acidic residues" evidence="2">
    <location>
        <begin position="103"/>
        <end position="117"/>
    </location>
</feature>
<keyword evidence="1" id="KW-0863">Zinc-finger</keyword>
<dbReference type="InterPro" id="IPR013087">
    <property type="entry name" value="Znf_C2H2_type"/>
</dbReference>
<dbReference type="GO" id="GO:0008270">
    <property type="term" value="F:zinc ion binding"/>
    <property type="evidence" value="ECO:0007669"/>
    <property type="project" value="UniProtKB-KW"/>
</dbReference>
<evidence type="ECO:0000259" key="3">
    <source>
        <dbReference type="PROSITE" id="PS50157"/>
    </source>
</evidence>
<keyword evidence="1" id="KW-0479">Metal-binding</keyword>
<proteinExistence type="predicted"/>
<dbReference type="PROSITE" id="PS50157">
    <property type="entry name" value="ZINC_FINGER_C2H2_2"/>
    <property type="match status" value="1"/>
</dbReference>
<dbReference type="EnsemblPlants" id="MELO3C023008.2.1">
    <property type="protein sequence ID" value="MELO3C023008.2.1"/>
    <property type="gene ID" value="MELO3C023008.2"/>
</dbReference>
<sequence>MEDSNSCRSNPTNPEFKFIFPFTYKLPLNSSNIQPSAVPSTPSSAIFSAQTSPMADFARGTTADLHHLRPLPIPGSPLVACRICDAVFSSSQALINHIGAHVSDEGATSRRSQDQQQRRFPGGPAFLTPARATAVFLPNRFSSPNSIGFEGAESVWGNHQISPFGRSVFRDGVPPPYPPPGMVGQYFTNLIGMDEGGGDCTKPYINQLEKCLPKVGKGGEEDDCRQLYLSKIDLTLKL</sequence>
<evidence type="ECO:0000313" key="4">
    <source>
        <dbReference type="EnsemblPlants" id="MELO3C023008.2.1"/>
    </source>
</evidence>
<feature type="domain" description="C2H2-type" evidence="3">
    <location>
        <begin position="79"/>
        <end position="106"/>
    </location>
</feature>
<dbReference type="PROSITE" id="PS00028">
    <property type="entry name" value="ZINC_FINGER_C2H2_1"/>
    <property type="match status" value="1"/>
</dbReference>
<keyword evidence="1" id="KW-0862">Zinc</keyword>
<evidence type="ECO:0000256" key="2">
    <source>
        <dbReference type="SAM" id="MobiDB-lite"/>
    </source>
</evidence>
<protein>
    <recommendedName>
        <fullName evidence="3">C2H2-type domain-containing protein</fullName>
    </recommendedName>
</protein>
<name>A0A9I9DSE8_CUCME</name>
<evidence type="ECO:0000256" key="1">
    <source>
        <dbReference type="PROSITE-ProRule" id="PRU00042"/>
    </source>
</evidence>
<reference evidence="4" key="1">
    <citation type="submission" date="2023-03" db="UniProtKB">
        <authorList>
            <consortium name="EnsemblPlants"/>
        </authorList>
    </citation>
    <scope>IDENTIFICATION</scope>
</reference>
<dbReference type="Gramene" id="MELO3C023008.2.1">
    <property type="protein sequence ID" value="MELO3C023008.2.1"/>
    <property type="gene ID" value="MELO3C023008.2"/>
</dbReference>
<feature type="region of interest" description="Disordered" evidence="2">
    <location>
        <begin position="103"/>
        <end position="124"/>
    </location>
</feature>